<protein>
    <submittedName>
        <fullName evidence="6">ABC transporter ATP-binding protein</fullName>
    </submittedName>
</protein>
<evidence type="ECO:0000256" key="1">
    <source>
        <dbReference type="ARBA" id="ARBA00005417"/>
    </source>
</evidence>
<gene>
    <name evidence="6" type="ORF">ACFQ41_02085</name>
</gene>
<feature type="domain" description="ABC transporter" evidence="5">
    <location>
        <begin position="4"/>
        <end position="232"/>
    </location>
</feature>
<dbReference type="SMART" id="SM00382">
    <property type="entry name" value="AAA"/>
    <property type="match status" value="1"/>
</dbReference>
<dbReference type="SUPFAM" id="SSF52540">
    <property type="entry name" value="P-loop containing nucleoside triphosphate hydrolases"/>
    <property type="match status" value="1"/>
</dbReference>
<dbReference type="InterPro" id="IPR017871">
    <property type="entry name" value="ABC_transporter-like_CS"/>
</dbReference>
<keyword evidence="4 6" id="KW-0067">ATP-binding</keyword>
<dbReference type="PANTHER" id="PTHR42711:SF5">
    <property type="entry name" value="ABC TRANSPORTER ATP-BINDING PROTEIN NATA"/>
    <property type="match status" value="1"/>
</dbReference>
<dbReference type="Gene3D" id="3.40.50.300">
    <property type="entry name" value="P-loop containing nucleotide triphosphate hydrolases"/>
    <property type="match status" value="1"/>
</dbReference>
<dbReference type="InterPro" id="IPR003593">
    <property type="entry name" value="AAA+_ATPase"/>
</dbReference>
<dbReference type="Pfam" id="PF00005">
    <property type="entry name" value="ABC_tran"/>
    <property type="match status" value="1"/>
</dbReference>
<dbReference type="PROSITE" id="PS00211">
    <property type="entry name" value="ABC_TRANSPORTER_1"/>
    <property type="match status" value="1"/>
</dbReference>
<keyword evidence="7" id="KW-1185">Reference proteome</keyword>
<comment type="similarity">
    <text evidence="1">Belongs to the ABC transporter superfamily.</text>
</comment>
<dbReference type="RefSeq" id="WP_204118641.1">
    <property type="nucleotide sequence ID" value="NZ_BOLV01000006.1"/>
</dbReference>
<evidence type="ECO:0000256" key="4">
    <source>
        <dbReference type="ARBA" id="ARBA00022840"/>
    </source>
</evidence>
<dbReference type="GO" id="GO:0005524">
    <property type="term" value="F:ATP binding"/>
    <property type="evidence" value="ECO:0007669"/>
    <property type="project" value="UniProtKB-KW"/>
</dbReference>
<evidence type="ECO:0000259" key="5">
    <source>
        <dbReference type="PROSITE" id="PS50893"/>
    </source>
</evidence>
<dbReference type="PANTHER" id="PTHR42711">
    <property type="entry name" value="ABC TRANSPORTER ATP-BINDING PROTEIN"/>
    <property type="match status" value="1"/>
</dbReference>
<evidence type="ECO:0000256" key="2">
    <source>
        <dbReference type="ARBA" id="ARBA00022448"/>
    </source>
</evidence>
<comment type="caution">
    <text evidence="6">The sequence shown here is derived from an EMBL/GenBank/DDBJ whole genome shotgun (WGS) entry which is preliminary data.</text>
</comment>
<organism evidence="6 7">
    <name type="scientific">Lacticaseibacillus suilingensis</name>
    <dbReference type="NCBI Taxonomy" id="2799577"/>
    <lineage>
        <taxon>Bacteria</taxon>
        <taxon>Bacillati</taxon>
        <taxon>Bacillota</taxon>
        <taxon>Bacilli</taxon>
        <taxon>Lactobacillales</taxon>
        <taxon>Lactobacillaceae</taxon>
        <taxon>Lacticaseibacillus</taxon>
    </lineage>
</organism>
<dbReference type="InterPro" id="IPR027417">
    <property type="entry name" value="P-loop_NTPase"/>
</dbReference>
<dbReference type="PROSITE" id="PS50893">
    <property type="entry name" value="ABC_TRANSPORTER_2"/>
    <property type="match status" value="1"/>
</dbReference>
<reference evidence="7" key="1">
    <citation type="journal article" date="2019" name="Int. J. Syst. Evol. Microbiol.">
        <title>The Global Catalogue of Microorganisms (GCM) 10K type strain sequencing project: providing services to taxonomists for standard genome sequencing and annotation.</title>
        <authorList>
            <consortium name="The Broad Institute Genomics Platform"/>
            <consortium name="The Broad Institute Genome Sequencing Center for Infectious Disease"/>
            <person name="Wu L."/>
            <person name="Ma J."/>
        </authorList>
    </citation>
    <scope>NUCLEOTIDE SEQUENCE [LARGE SCALE GENOMIC DNA]</scope>
    <source>
        <strain evidence="7">CCM 9110</strain>
    </source>
</reference>
<evidence type="ECO:0000313" key="7">
    <source>
        <dbReference type="Proteomes" id="UP001597199"/>
    </source>
</evidence>
<dbReference type="Proteomes" id="UP001597199">
    <property type="component" value="Unassembled WGS sequence"/>
</dbReference>
<dbReference type="EMBL" id="JBHTOA010000015">
    <property type="protein sequence ID" value="MFD1398094.1"/>
    <property type="molecule type" value="Genomic_DNA"/>
</dbReference>
<proteinExistence type="inferred from homology"/>
<accession>A0ABW4BCP0</accession>
<evidence type="ECO:0000313" key="6">
    <source>
        <dbReference type="EMBL" id="MFD1398094.1"/>
    </source>
</evidence>
<evidence type="ECO:0000256" key="3">
    <source>
        <dbReference type="ARBA" id="ARBA00022741"/>
    </source>
</evidence>
<name>A0ABW4BCP0_9LACO</name>
<sequence length="304" mass="32314">MKAIVVKGVTKDFGALPVLKGVNLEVEQGEIFTLLGANGAGKSTLINILTTLSQPTAGTVAIMGLDPRTAGNQVRRLMSLNAQATTLDGEFTGAENLSLIARLRGVKDVPAEINGLAQRLDLTSFLNRKVKTYSGGMRRRLDLAMSLLGNPQLIFLDEPTTGVDPQNRLALWQMIRELRDAGKTVFLTTQYLDEADALSDHIAFIHDGVIVKSGTPAAIKQRVTATYTLQVAPADEAVATATLGAAGIAFAPTEHGLSLTAKQAEPALTALLDAGVTVTHYDQDETDLESVFLNVTKEAAHANL</sequence>
<dbReference type="InterPro" id="IPR003439">
    <property type="entry name" value="ABC_transporter-like_ATP-bd"/>
</dbReference>
<keyword evidence="2" id="KW-0813">Transport</keyword>
<keyword evidence="3" id="KW-0547">Nucleotide-binding</keyword>
<dbReference type="InterPro" id="IPR050763">
    <property type="entry name" value="ABC_transporter_ATP-binding"/>
</dbReference>